<dbReference type="Proteomes" id="UP000533476">
    <property type="component" value="Unassembled WGS sequence"/>
</dbReference>
<dbReference type="RefSeq" id="WP_169102689.1">
    <property type="nucleotide sequence ID" value="NZ_JABBVZ010000116.1"/>
</dbReference>
<organism evidence="1 2">
    <name type="scientific">Sulfobacillus harzensis</name>
    <dbReference type="NCBI Taxonomy" id="2729629"/>
    <lineage>
        <taxon>Bacteria</taxon>
        <taxon>Bacillati</taxon>
        <taxon>Bacillota</taxon>
        <taxon>Clostridia</taxon>
        <taxon>Eubacteriales</taxon>
        <taxon>Clostridiales Family XVII. Incertae Sedis</taxon>
        <taxon>Sulfobacillus</taxon>
    </lineage>
</organism>
<dbReference type="AlphaFoldDB" id="A0A7Y0Q4D6"/>
<evidence type="ECO:0000313" key="1">
    <source>
        <dbReference type="EMBL" id="NMP24512.1"/>
    </source>
</evidence>
<accession>A0A7Y0Q4D6</accession>
<evidence type="ECO:0000313" key="2">
    <source>
        <dbReference type="Proteomes" id="UP000533476"/>
    </source>
</evidence>
<name>A0A7Y0Q4D6_9FIRM</name>
<dbReference type="EMBL" id="JABBVZ010000116">
    <property type="protein sequence ID" value="NMP24512.1"/>
    <property type="molecule type" value="Genomic_DNA"/>
</dbReference>
<proteinExistence type="predicted"/>
<sequence>MAIAVTGVATADDWSLKARWSIGRQAWLVQAEHRMPERGGWIRGWLATEAGAPAEFNLLTDALVAIERFLDAPTWARCREFSGV</sequence>
<comment type="caution">
    <text evidence="1">The sequence shown here is derived from an EMBL/GenBank/DDBJ whole genome shotgun (WGS) entry which is preliminary data.</text>
</comment>
<protein>
    <submittedName>
        <fullName evidence="1">Uncharacterized protein</fullName>
    </submittedName>
</protein>
<reference evidence="1 2" key="1">
    <citation type="submission" date="2020-04" db="EMBL/GenBank/DDBJ databases">
        <authorList>
            <person name="Zhang R."/>
            <person name="Schippers A."/>
        </authorList>
    </citation>
    <scope>NUCLEOTIDE SEQUENCE [LARGE SCALE GENOMIC DNA]</scope>
    <source>
        <strain evidence="1 2">DSM 109850</strain>
    </source>
</reference>
<gene>
    <name evidence="1" type="ORF">HIJ39_19530</name>
</gene>
<keyword evidence="2" id="KW-1185">Reference proteome</keyword>